<dbReference type="Proteomes" id="UP000610456">
    <property type="component" value="Unassembled WGS sequence"/>
</dbReference>
<comment type="subcellular location">
    <subcellularLocation>
        <location evidence="2">Cytoplasm</location>
    </subcellularLocation>
</comment>
<evidence type="ECO:0000313" key="4">
    <source>
        <dbReference type="EMBL" id="GHA31003.1"/>
    </source>
</evidence>
<evidence type="ECO:0000256" key="2">
    <source>
        <dbReference type="PIRNR" id="PIRNR006276"/>
    </source>
</evidence>
<comment type="similarity">
    <text evidence="1 2">Belongs to the universal stress protein A family.</text>
</comment>
<dbReference type="RefSeq" id="WP_189603672.1">
    <property type="nucleotide sequence ID" value="NZ_BMXB01000002.1"/>
</dbReference>
<dbReference type="PIRSF" id="PIRSF006276">
    <property type="entry name" value="UspA"/>
    <property type="match status" value="1"/>
</dbReference>
<accession>A0A918SAE0</accession>
<dbReference type="PANTHER" id="PTHR46268">
    <property type="entry name" value="STRESS RESPONSE PROTEIN NHAX"/>
    <property type="match status" value="1"/>
</dbReference>
<sequence>MKKVLIAIDYNPVSEKVAEAGYDLAKKLGAQVCLIHVVADISYYSAQYPTFMGYDGYGMTTDLSVASEMRKYTEEFLESAASHLNDPTVSTHLAEGDTANAILSYSEEWNADLIVMGTHSHSTLEKLFLGTVASKVLEKTKVPVHMVPINKEQ</sequence>
<evidence type="ECO:0000256" key="1">
    <source>
        <dbReference type="ARBA" id="ARBA00008791"/>
    </source>
</evidence>
<feature type="domain" description="UspA" evidence="3">
    <location>
        <begin position="1"/>
        <end position="148"/>
    </location>
</feature>
<dbReference type="PRINTS" id="PR01438">
    <property type="entry name" value="UNVRSLSTRESS"/>
</dbReference>
<keyword evidence="2" id="KW-0963">Cytoplasm</keyword>
<dbReference type="AlphaFoldDB" id="A0A918SAE0"/>
<reference evidence="4" key="2">
    <citation type="submission" date="2020-09" db="EMBL/GenBank/DDBJ databases">
        <authorList>
            <person name="Sun Q."/>
            <person name="Kim S."/>
        </authorList>
    </citation>
    <scope>NUCLEOTIDE SEQUENCE</scope>
    <source>
        <strain evidence="4">KCTC 12719</strain>
    </source>
</reference>
<dbReference type="SUPFAM" id="SSF52402">
    <property type="entry name" value="Adenine nucleotide alpha hydrolases-like"/>
    <property type="match status" value="1"/>
</dbReference>
<dbReference type="GO" id="GO:0005737">
    <property type="term" value="C:cytoplasm"/>
    <property type="evidence" value="ECO:0007669"/>
    <property type="project" value="UniProtKB-SubCell"/>
</dbReference>
<dbReference type="CDD" id="cd00293">
    <property type="entry name" value="USP-like"/>
    <property type="match status" value="1"/>
</dbReference>
<dbReference type="Gene3D" id="3.40.50.620">
    <property type="entry name" value="HUPs"/>
    <property type="match status" value="1"/>
</dbReference>
<dbReference type="EMBL" id="BMXB01000002">
    <property type="protein sequence ID" value="GHA31003.1"/>
    <property type="molecule type" value="Genomic_DNA"/>
</dbReference>
<reference evidence="4" key="1">
    <citation type="journal article" date="2014" name="Int. J. Syst. Evol. Microbiol.">
        <title>Complete genome sequence of Corynebacterium casei LMG S-19264T (=DSM 44701T), isolated from a smear-ripened cheese.</title>
        <authorList>
            <consortium name="US DOE Joint Genome Institute (JGI-PGF)"/>
            <person name="Walter F."/>
            <person name="Albersmeier A."/>
            <person name="Kalinowski J."/>
            <person name="Ruckert C."/>
        </authorList>
    </citation>
    <scope>NUCLEOTIDE SEQUENCE</scope>
    <source>
        <strain evidence="4">KCTC 12719</strain>
    </source>
</reference>
<gene>
    <name evidence="4" type="ORF">GCM10007103_10690</name>
</gene>
<comment type="caution">
    <text evidence="4">The sequence shown here is derived from an EMBL/GenBank/DDBJ whole genome shotgun (WGS) entry which is preliminary data.</text>
</comment>
<dbReference type="Pfam" id="PF00582">
    <property type="entry name" value="Usp"/>
    <property type="match status" value="1"/>
</dbReference>
<evidence type="ECO:0000259" key="3">
    <source>
        <dbReference type="Pfam" id="PF00582"/>
    </source>
</evidence>
<proteinExistence type="inferred from homology"/>
<evidence type="ECO:0000313" key="5">
    <source>
        <dbReference type="Proteomes" id="UP000610456"/>
    </source>
</evidence>
<name>A0A918SAE0_9FLAO</name>
<dbReference type="PANTHER" id="PTHR46268:SF6">
    <property type="entry name" value="UNIVERSAL STRESS PROTEIN UP12"/>
    <property type="match status" value="1"/>
</dbReference>
<keyword evidence="5" id="KW-1185">Reference proteome</keyword>
<dbReference type="InterPro" id="IPR006016">
    <property type="entry name" value="UspA"/>
</dbReference>
<organism evidence="4 5">
    <name type="scientific">Salinimicrobium marinum</name>
    <dbReference type="NCBI Taxonomy" id="680283"/>
    <lineage>
        <taxon>Bacteria</taxon>
        <taxon>Pseudomonadati</taxon>
        <taxon>Bacteroidota</taxon>
        <taxon>Flavobacteriia</taxon>
        <taxon>Flavobacteriales</taxon>
        <taxon>Flavobacteriaceae</taxon>
        <taxon>Salinimicrobium</taxon>
    </lineage>
</organism>
<protein>
    <recommendedName>
        <fullName evidence="2">Universal stress protein</fullName>
    </recommendedName>
</protein>
<dbReference type="InterPro" id="IPR014729">
    <property type="entry name" value="Rossmann-like_a/b/a_fold"/>
</dbReference>
<dbReference type="InterPro" id="IPR006015">
    <property type="entry name" value="Universal_stress_UspA"/>
</dbReference>